<dbReference type="OrthoDB" id="9796121at2"/>
<dbReference type="Pfam" id="PF02617">
    <property type="entry name" value="ClpS"/>
    <property type="match status" value="1"/>
</dbReference>
<dbReference type="eggNOG" id="COG2127">
    <property type="taxonomic scope" value="Bacteria"/>
</dbReference>
<proteinExistence type="inferred from homology"/>
<dbReference type="HAMAP" id="MF_00302">
    <property type="entry name" value="ClpS"/>
    <property type="match status" value="1"/>
</dbReference>
<dbReference type="InterPro" id="IPR022935">
    <property type="entry name" value="ClpS"/>
</dbReference>
<feature type="domain" description="Adaptor protein ClpS core" evidence="2">
    <location>
        <begin position="28"/>
        <end position="106"/>
    </location>
</feature>
<evidence type="ECO:0000313" key="3">
    <source>
        <dbReference type="EMBL" id="AEE15950.1"/>
    </source>
</evidence>
<evidence type="ECO:0000259" key="2">
    <source>
        <dbReference type="Pfam" id="PF02617"/>
    </source>
</evidence>
<protein>
    <recommendedName>
        <fullName evidence="1">ATP-dependent Clp protease adapter protein ClpS</fullName>
    </recommendedName>
</protein>
<dbReference type="GO" id="GO:0008233">
    <property type="term" value="F:peptidase activity"/>
    <property type="evidence" value="ECO:0007669"/>
    <property type="project" value="UniProtKB-KW"/>
</dbReference>
<dbReference type="GO" id="GO:0030163">
    <property type="term" value="P:protein catabolic process"/>
    <property type="evidence" value="ECO:0007669"/>
    <property type="project" value="InterPro"/>
</dbReference>
<dbReference type="AlphaFoldDB" id="F4LP74"/>
<dbReference type="GO" id="GO:0006508">
    <property type="term" value="P:proteolysis"/>
    <property type="evidence" value="ECO:0007669"/>
    <property type="project" value="UniProtKB-UniRule"/>
</dbReference>
<keyword evidence="3" id="KW-0378">Hydrolase</keyword>
<comment type="function">
    <text evidence="1">Involved in the modulation of the specificity of the ClpAP-mediated ATP-dependent protein degradation.</text>
</comment>
<dbReference type="Gene3D" id="3.30.1390.10">
    <property type="match status" value="1"/>
</dbReference>
<sequence>MEKQNGNEVRETGNGVEAVVDSYNEIMEPRDCTVFLLNDDFTTKEFVVEVLTAIFHKGTEEATVLMETVHMQGKAAVGVYARDIAVTLAALTVKTARENGFPLRCELEEL</sequence>
<comment type="subunit">
    <text evidence="1">Binds to the N-terminal domain of the chaperone ClpA.</text>
</comment>
<keyword evidence="3" id="KW-0645">Protease</keyword>
<keyword evidence="4" id="KW-1185">Reference proteome</keyword>
<evidence type="ECO:0000313" key="4">
    <source>
        <dbReference type="Proteomes" id="UP000006546"/>
    </source>
</evidence>
<name>F4LP74_TREBD</name>
<accession>F4LP74</accession>
<dbReference type="HOGENOM" id="CLU_134358_1_0_12"/>
<dbReference type="RefSeq" id="WP_013757669.1">
    <property type="nucleotide sequence ID" value="NC_015500.1"/>
</dbReference>
<dbReference type="Proteomes" id="UP000006546">
    <property type="component" value="Chromosome"/>
</dbReference>
<dbReference type="SUPFAM" id="SSF54736">
    <property type="entry name" value="ClpS-like"/>
    <property type="match status" value="1"/>
</dbReference>
<organism evidence="3 4">
    <name type="scientific">Treponema brennaborense (strain DSM 12168 / CIP 105900 / DD5/3)</name>
    <dbReference type="NCBI Taxonomy" id="906968"/>
    <lineage>
        <taxon>Bacteria</taxon>
        <taxon>Pseudomonadati</taxon>
        <taxon>Spirochaetota</taxon>
        <taxon>Spirochaetia</taxon>
        <taxon>Spirochaetales</taxon>
        <taxon>Treponemataceae</taxon>
        <taxon>Treponema</taxon>
    </lineage>
</organism>
<dbReference type="InterPro" id="IPR014719">
    <property type="entry name" value="Ribosomal_bL12_C/ClpS-like"/>
</dbReference>
<dbReference type="KEGG" id="tbe:Trebr_0507"/>
<comment type="similarity">
    <text evidence="1">Belongs to the ClpS family.</text>
</comment>
<gene>
    <name evidence="1" type="primary">clpS</name>
    <name evidence="3" type="ordered locus">Trebr_0507</name>
</gene>
<dbReference type="InterPro" id="IPR003769">
    <property type="entry name" value="ClpS_core"/>
</dbReference>
<reference evidence="4" key="1">
    <citation type="submission" date="2011-04" db="EMBL/GenBank/DDBJ databases">
        <title>The complete genome of Treponema brennaborense DSM 12168.</title>
        <authorList>
            <person name="Lucas S."/>
            <person name="Han J."/>
            <person name="Lapidus A."/>
            <person name="Bruce D."/>
            <person name="Goodwin L."/>
            <person name="Pitluck S."/>
            <person name="Peters L."/>
            <person name="Kyrpides N."/>
            <person name="Mavromatis K."/>
            <person name="Ivanova N."/>
            <person name="Mikhailova N."/>
            <person name="Pagani I."/>
            <person name="Teshima H."/>
            <person name="Detter J.C."/>
            <person name="Tapia R."/>
            <person name="Han C."/>
            <person name="Land M."/>
            <person name="Hauser L."/>
            <person name="Markowitz V."/>
            <person name="Cheng J.-F."/>
            <person name="Hugenholtz P."/>
            <person name="Woyke T."/>
            <person name="Wu D."/>
            <person name="Gronow S."/>
            <person name="Wellnitz S."/>
            <person name="Brambilla E."/>
            <person name="Klenk H.-P."/>
            <person name="Eisen J.A."/>
        </authorList>
    </citation>
    <scope>NUCLEOTIDE SEQUENCE [LARGE SCALE GENOMIC DNA]</scope>
    <source>
        <strain evidence="4">DSM 12168 / CIP 105900 / DD5/3</strain>
    </source>
</reference>
<dbReference type="EMBL" id="CP002696">
    <property type="protein sequence ID" value="AEE15950.1"/>
    <property type="molecule type" value="Genomic_DNA"/>
</dbReference>
<evidence type="ECO:0000256" key="1">
    <source>
        <dbReference type="HAMAP-Rule" id="MF_00302"/>
    </source>
</evidence>
<dbReference type="STRING" id="906968.Trebr_0507"/>